<sequence length="225" mass="25043">METRLTELPQPSKSARDIYEISAAVVTTLVPPLAAFKAGADVLIRKRLEAGQALLMEEIRSSGVDALSNEKWDYYLPSAYRFFEQVRLGEYEHNLSVLAKLIAGDLRATDTLPDIGKIGRAASKLEMLPKEVLIALSRCERAFEIYETTDECDGYWICIDAPELIASFAEVGVDVKAIQCQEWLHELGCRGILTSSDRPSQIGGTFYYRSSVYREIIQGAKDLGV</sequence>
<proteinExistence type="predicted"/>
<gene>
    <name evidence="1" type="ORF">NCTC13350_02861</name>
</gene>
<protein>
    <recommendedName>
        <fullName evidence="3">DUF4393 domain-containing protein</fullName>
    </recommendedName>
</protein>
<organism evidence="1 2">
    <name type="scientific">Pannonibacter phragmitetus</name>
    <dbReference type="NCBI Taxonomy" id="121719"/>
    <lineage>
        <taxon>Bacteria</taxon>
        <taxon>Pseudomonadati</taxon>
        <taxon>Pseudomonadota</taxon>
        <taxon>Alphaproteobacteria</taxon>
        <taxon>Hyphomicrobiales</taxon>
        <taxon>Stappiaceae</taxon>
        <taxon>Pannonibacter</taxon>
    </lineage>
</organism>
<dbReference type="EMBL" id="UGSK01000001">
    <property type="protein sequence ID" value="SUB01913.1"/>
    <property type="molecule type" value="Genomic_DNA"/>
</dbReference>
<reference evidence="1 2" key="1">
    <citation type="submission" date="2018-06" db="EMBL/GenBank/DDBJ databases">
        <authorList>
            <consortium name="Pathogen Informatics"/>
            <person name="Doyle S."/>
        </authorList>
    </citation>
    <scope>NUCLEOTIDE SEQUENCE [LARGE SCALE GENOMIC DNA]</scope>
    <source>
        <strain evidence="1 2">NCTC13350</strain>
    </source>
</reference>
<evidence type="ECO:0008006" key="3">
    <source>
        <dbReference type="Google" id="ProtNLM"/>
    </source>
</evidence>
<evidence type="ECO:0000313" key="2">
    <source>
        <dbReference type="Proteomes" id="UP000255000"/>
    </source>
</evidence>
<evidence type="ECO:0000313" key="1">
    <source>
        <dbReference type="EMBL" id="SUB01913.1"/>
    </source>
</evidence>
<accession>A0A378ZY54</accession>
<dbReference type="AlphaFoldDB" id="A0A378ZY54"/>
<name>A0A378ZY54_9HYPH</name>
<dbReference type="Proteomes" id="UP000255000">
    <property type="component" value="Unassembled WGS sequence"/>
</dbReference>